<dbReference type="PANTHER" id="PTHR47197">
    <property type="entry name" value="PROTEIN NIRF"/>
    <property type="match status" value="1"/>
</dbReference>
<comment type="caution">
    <text evidence="2">The sequence shown here is derived from an EMBL/GenBank/DDBJ whole genome shotgun (WGS) entry which is preliminary data.</text>
</comment>
<reference evidence="2 3" key="1">
    <citation type="submission" date="2019-01" db="EMBL/GenBank/DDBJ databases">
        <authorList>
            <person name="Chen W.-M."/>
        </authorList>
    </citation>
    <scope>NUCLEOTIDE SEQUENCE [LARGE SCALE GENOMIC DNA]</scope>
    <source>
        <strain evidence="2 3">HPM-16</strain>
    </source>
</reference>
<evidence type="ECO:0000313" key="3">
    <source>
        <dbReference type="Proteomes" id="UP000282818"/>
    </source>
</evidence>
<evidence type="ECO:0000313" key="2">
    <source>
        <dbReference type="EMBL" id="RVU29655.1"/>
    </source>
</evidence>
<dbReference type="InterPro" id="IPR051200">
    <property type="entry name" value="Host-pathogen_enzymatic-act"/>
</dbReference>
<dbReference type="EMBL" id="SACQ01000008">
    <property type="protein sequence ID" value="RVU29655.1"/>
    <property type="molecule type" value="Genomic_DNA"/>
</dbReference>
<dbReference type="NCBIfam" id="TIGR03907">
    <property type="entry name" value="QH_beta"/>
    <property type="match status" value="1"/>
</dbReference>
<dbReference type="InterPro" id="IPR011044">
    <property type="entry name" value="Quino_amine_DH_bsu"/>
</dbReference>
<name>A0A437Q584_9GAMM</name>
<protein>
    <submittedName>
        <fullName evidence="2">Quinohemoprotein amine dehydrogenase subunit beta</fullName>
    </submittedName>
</protein>
<dbReference type="InterPro" id="IPR015943">
    <property type="entry name" value="WD40/YVTN_repeat-like_dom_sf"/>
</dbReference>
<organism evidence="2 3">
    <name type="scientific">Neptunomonas marina</name>
    <dbReference type="NCBI Taxonomy" id="1815562"/>
    <lineage>
        <taxon>Bacteria</taxon>
        <taxon>Pseudomonadati</taxon>
        <taxon>Pseudomonadota</taxon>
        <taxon>Gammaproteobacteria</taxon>
        <taxon>Oceanospirillales</taxon>
        <taxon>Oceanospirillaceae</taxon>
        <taxon>Neptunomonas</taxon>
    </lineage>
</organism>
<sequence>MLGFSAALVGAAVSYSASAAAQGPALKAGQEYMVVASYPNQLHVIDAEKDSLYKSCDMPGRFGPGAIQVAPDHKTAYVLNNGYEDIYGVNMDTCEVTFHAKMSQASNERTKTLYAFALSYDGKELYTVQNPTILRSDHYEVQPTRLAVYDTSAGLKAKPIRTFPSPRLVTAMQVGKDGGLYMAGADIYKMDVHTGEYEVAVPSRNWQRERYVQPDVLNVWAVQTPTEDFTILYTTARFQEGSEDLNTADWLYGYFNINLATGETTTQDFAPITEIYFTGTRSPKDSNIMYGVLNRLAKYDIEKQELLGVAELDHSYYCITPNNDGSKVYLAGTYNHVAVYDADTLAHLKTITLPGGDMSTTTAQVFIR</sequence>
<accession>A0A437Q584</accession>
<evidence type="ECO:0000256" key="1">
    <source>
        <dbReference type="SAM" id="SignalP"/>
    </source>
</evidence>
<feature type="signal peptide" evidence="1">
    <location>
        <begin position="1"/>
        <end position="19"/>
    </location>
</feature>
<dbReference type="PANTHER" id="PTHR47197:SF3">
    <property type="entry name" value="DIHYDRO-HEME D1 DEHYDROGENASE"/>
    <property type="match status" value="1"/>
</dbReference>
<dbReference type="AlphaFoldDB" id="A0A437Q584"/>
<gene>
    <name evidence="2" type="primary">peaD</name>
    <name evidence="2" type="ORF">EOE65_15790</name>
</gene>
<dbReference type="SUPFAM" id="SSF50969">
    <property type="entry name" value="YVTN repeat-like/Quinoprotein amine dehydrogenase"/>
    <property type="match status" value="1"/>
</dbReference>
<proteinExistence type="predicted"/>
<keyword evidence="1" id="KW-0732">Signal</keyword>
<dbReference type="Proteomes" id="UP000282818">
    <property type="component" value="Unassembled WGS sequence"/>
</dbReference>
<dbReference type="InterPro" id="IPR023879">
    <property type="entry name" value="QH-AmDH_bsu"/>
</dbReference>
<feature type="chain" id="PRO_5019536108" evidence="1">
    <location>
        <begin position="20"/>
        <end position="368"/>
    </location>
</feature>
<dbReference type="Gene3D" id="2.130.10.10">
    <property type="entry name" value="YVTN repeat-like/Quinoprotein amine dehydrogenase"/>
    <property type="match status" value="1"/>
</dbReference>
<keyword evidence="3" id="KW-1185">Reference proteome</keyword>